<feature type="compositionally biased region" description="Basic and acidic residues" evidence="1">
    <location>
        <begin position="8"/>
        <end position="23"/>
    </location>
</feature>
<proteinExistence type="predicted"/>
<keyword evidence="3" id="KW-1185">Reference proteome</keyword>
<name>A0ABV6ADB8_9HYPH</name>
<accession>A0ABV6ADB8</accession>
<dbReference type="RefSeq" id="WP_377254620.1">
    <property type="nucleotide sequence ID" value="NZ_JBHMAA010000002.1"/>
</dbReference>
<evidence type="ECO:0000313" key="3">
    <source>
        <dbReference type="Proteomes" id="UP001589692"/>
    </source>
</evidence>
<comment type="caution">
    <text evidence="2">The sequence shown here is derived from an EMBL/GenBank/DDBJ whole genome shotgun (WGS) entry which is preliminary data.</text>
</comment>
<feature type="region of interest" description="Disordered" evidence="1">
    <location>
        <begin position="1"/>
        <end position="25"/>
    </location>
</feature>
<dbReference type="EMBL" id="JBHMAA010000002">
    <property type="protein sequence ID" value="MFB9947350.1"/>
    <property type="molecule type" value="Genomic_DNA"/>
</dbReference>
<reference evidence="2 3" key="1">
    <citation type="submission" date="2024-09" db="EMBL/GenBank/DDBJ databases">
        <authorList>
            <person name="Sun Q."/>
            <person name="Mori K."/>
        </authorList>
    </citation>
    <scope>NUCLEOTIDE SEQUENCE [LARGE SCALE GENOMIC DNA]</scope>
    <source>
        <strain evidence="2 3">TBRC 4938</strain>
    </source>
</reference>
<organism evidence="2 3">
    <name type="scientific">Rhizobium puerariae</name>
    <dbReference type="NCBI Taxonomy" id="1585791"/>
    <lineage>
        <taxon>Bacteria</taxon>
        <taxon>Pseudomonadati</taxon>
        <taxon>Pseudomonadota</taxon>
        <taxon>Alphaproteobacteria</taxon>
        <taxon>Hyphomicrobiales</taxon>
        <taxon>Rhizobiaceae</taxon>
        <taxon>Rhizobium/Agrobacterium group</taxon>
        <taxon>Rhizobium</taxon>
    </lineage>
</organism>
<dbReference type="Proteomes" id="UP001589692">
    <property type="component" value="Unassembled WGS sequence"/>
</dbReference>
<evidence type="ECO:0000256" key="1">
    <source>
        <dbReference type="SAM" id="MobiDB-lite"/>
    </source>
</evidence>
<sequence>MLQMLRKSSPEDFSERVAREKPEGMVAAEHQLRAARQARSDHAEQLRKACVEYNDLNYSPDYHNVSNINRLLDEIASLEKKSPDFEASVAAARQALEVEREAFAPAFFRMADEAAGEQLKHVVGAIAAIEAVALSLATIERESFAVNRPTKYGPYTANNILHALRALAKALDNA</sequence>
<protein>
    <submittedName>
        <fullName evidence="2">Uncharacterized protein</fullName>
    </submittedName>
</protein>
<evidence type="ECO:0000313" key="2">
    <source>
        <dbReference type="EMBL" id="MFB9947350.1"/>
    </source>
</evidence>
<gene>
    <name evidence="2" type="ORF">ACFFP0_00750</name>
</gene>